<dbReference type="EMBL" id="AP011529">
    <property type="protein sequence ID" value="BAI80416.1"/>
    <property type="molecule type" value="Genomic_DNA"/>
</dbReference>
<dbReference type="InterPro" id="IPR005475">
    <property type="entry name" value="Transketolase-like_Pyr-bd"/>
</dbReference>
<dbReference type="InterPro" id="IPR029061">
    <property type="entry name" value="THDP-binding"/>
</dbReference>
<dbReference type="InterPro" id="IPR020826">
    <property type="entry name" value="Transketolase_BS"/>
</dbReference>
<dbReference type="CDD" id="cd07033">
    <property type="entry name" value="TPP_PYR_DXS_TK_like"/>
    <property type="match status" value="1"/>
</dbReference>
<protein>
    <recommendedName>
        <fullName evidence="10">1-deoxy-D-xylulose-5-phosphate synthase</fullName>
        <ecNumber evidence="10">2.2.1.7</ecNumber>
    </recommendedName>
    <alternativeName>
        <fullName evidence="10">1-deoxyxylulose-5-phosphate synthase</fullName>
        <shortName evidence="10">DXP synthase</shortName>
        <shortName evidence="10">DXPS</shortName>
    </alternativeName>
</protein>
<dbReference type="NCBIfam" id="TIGR00204">
    <property type="entry name" value="dxs"/>
    <property type="match status" value="1"/>
</dbReference>
<dbReference type="eggNOG" id="COG1154">
    <property type="taxonomic scope" value="Bacteria"/>
</dbReference>
<feature type="binding site" evidence="10">
    <location>
        <begin position="144"/>
        <end position="145"/>
    </location>
    <ligand>
        <name>thiamine diphosphate</name>
        <dbReference type="ChEBI" id="CHEBI:58937"/>
    </ligand>
</feature>
<dbReference type="PROSITE" id="PS00801">
    <property type="entry name" value="TRANSKETOLASE_1"/>
    <property type="match status" value="1"/>
</dbReference>
<reference evidence="12 13" key="1">
    <citation type="journal article" date="2010" name="DNA Res.">
        <title>Bacterial lifestyle in a deep-sea hydrothermal vent chimney revealed by the genome sequence of the thermophilic bacterium Deferribacter desulfuricans SSM1.</title>
        <authorList>
            <person name="Takaki Y."/>
            <person name="Shimamura S."/>
            <person name="Nakagawa S."/>
            <person name="Fukuhara Y."/>
            <person name="Horikawa H."/>
            <person name="Ankai A."/>
            <person name="Harada T."/>
            <person name="Hosoyama A."/>
            <person name="Oguchi A."/>
            <person name="Fukui S."/>
            <person name="Fujita N."/>
            <person name="Takami H."/>
            <person name="Takai K."/>
        </authorList>
    </citation>
    <scope>NUCLEOTIDE SEQUENCE [LARGE SCALE GENOMIC DNA]</scope>
    <source>
        <strain evidence="13">DSM 14783 / JCM 11476 / NBRC 101012 / SSM1</strain>
    </source>
</reference>
<evidence type="ECO:0000256" key="10">
    <source>
        <dbReference type="HAMAP-Rule" id="MF_00315"/>
    </source>
</evidence>
<dbReference type="OrthoDB" id="9803371at2"/>
<organism evidence="12 13">
    <name type="scientific">Deferribacter desulfuricans (strain DSM 14783 / JCM 11476 / NBRC 101012 / SSM1)</name>
    <dbReference type="NCBI Taxonomy" id="639282"/>
    <lineage>
        <taxon>Bacteria</taxon>
        <taxon>Pseudomonadati</taxon>
        <taxon>Deferribacterota</taxon>
        <taxon>Deferribacteres</taxon>
        <taxon>Deferribacterales</taxon>
        <taxon>Deferribacteraceae</taxon>
        <taxon>Deferribacter</taxon>
    </lineage>
</organism>
<dbReference type="InterPro" id="IPR005477">
    <property type="entry name" value="Dxylulose-5-P_synthase"/>
</dbReference>
<dbReference type="NCBIfam" id="NF003933">
    <property type="entry name" value="PRK05444.2-2"/>
    <property type="match status" value="1"/>
</dbReference>
<feature type="binding site" evidence="10">
    <location>
        <position position="282"/>
    </location>
    <ligand>
        <name>thiamine diphosphate</name>
        <dbReference type="ChEBI" id="CHEBI:58937"/>
    </ligand>
</feature>
<dbReference type="PANTHER" id="PTHR43322">
    <property type="entry name" value="1-D-DEOXYXYLULOSE 5-PHOSPHATE SYNTHASE-RELATED"/>
    <property type="match status" value="1"/>
</dbReference>
<dbReference type="Gene3D" id="3.40.50.920">
    <property type="match status" value="1"/>
</dbReference>
<dbReference type="Pfam" id="PF13292">
    <property type="entry name" value="DXP_synthase_N"/>
    <property type="match status" value="1"/>
</dbReference>
<keyword evidence="4 10" id="KW-0808">Transferase</keyword>
<comment type="cofactor">
    <cofactor evidence="10">
        <name>Mg(2+)</name>
        <dbReference type="ChEBI" id="CHEBI:18420"/>
    </cofactor>
    <text evidence="10">Binds 1 Mg(2+) ion per subunit.</text>
</comment>
<comment type="similarity">
    <text evidence="2 10">Belongs to the transketolase family. DXPS subfamily.</text>
</comment>
<dbReference type="HOGENOM" id="CLU_009227_1_4_0"/>
<evidence type="ECO:0000256" key="7">
    <source>
        <dbReference type="ARBA" id="ARBA00022977"/>
    </source>
</evidence>
<dbReference type="Pfam" id="PF02779">
    <property type="entry name" value="Transket_pyr"/>
    <property type="match status" value="1"/>
</dbReference>
<dbReference type="GO" id="GO:0000287">
    <property type="term" value="F:magnesium ion binding"/>
    <property type="evidence" value="ECO:0007669"/>
    <property type="project" value="UniProtKB-UniRule"/>
</dbReference>
<dbReference type="HAMAP" id="MF_00315">
    <property type="entry name" value="DXP_synth"/>
    <property type="match status" value="1"/>
</dbReference>
<comment type="function">
    <text evidence="10">Catalyzes the acyloin condensation reaction between C atoms 2 and 3 of pyruvate and glyceraldehyde 3-phosphate to yield 1-deoxy-D-xylulose-5-phosphate (DXP).</text>
</comment>
<comment type="subunit">
    <text evidence="3 10">Homodimer.</text>
</comment>
<feature type="binding site" evidence="10">
    <location>
        <position position="362"/>
    </location>
    <ligand>
        <name>thiamine diphosphate</name>
        <dbReference type="ChEBI" id="CHEBI:58937"/>
    </ligand>
</feature>
<dbReference type="FunFam" id="3.40.50.970:FF:000005">
    <property type="entry name" value="1-deoxy-D-xylulose-5-phosphate synthase"/>
    <property type="match status" value="1"/>
</dbReference>
<name>D3PCU3_DEFDS</name>
<evidence type="ECO:0000313" key="13">
    <source>
        <dbReference type="Proteomes" id="UP000001520"/>
    </source>
</evidence>
<dbReference type="GO" id="GO:0030976">
    <property type="term" value="F:thiamine pyrophosphate binding"/>
    <property type="evidence" value="ECO:0007669"/>
    <property type="project" value="UniProtKB-UniRule"/>
</dbReference>
<dbReference type="RefSeq" id="WP_013007663.1">
    <property type="nucleotide sequence ID" value="NC_013939.1"/>
</dbReference>
<dbReference type="GO" id="GO:0016114">
    <property type="term" value="P:terpenoid biosynthetic process"/>
    <property type="evidence" value="ECO:0007669"/>
    <property type="project" value="UniProtKB-UniRule"/>
</dbReference>
<proteinExistence type="inferred from homology"/>
<comment type="cofactor">
    <cofactor evidence="10">
        <name>thiamine diphosphate</name>
        <dbReference type="ChEBI" id="CHEBI:58937"/>
    </cofactor>
    <text evidence="10">Binds 1 thiamine pyrophosphate per subunit.</text>
</comment>
<keyword evidence="7 10" id="KW-0784">Thiamine biosynthesis</keyword>
<dbReference type="Gene3D" id="3.40.50.970">
    <property type="match status" value="2"/>
</dbReference>
<dbReference type="InterPro" id="IPR033248">
    <property type="entry name" value="Transketolase_C"/>
</dbReference>
<evidence type="ECO:0000256" key="4">
    <source>
        <dbReference type="ARBA" id="ARBA00022679"/>
    </source>
</evidence>
<feature type="binding site" evidence="10">
    <location>
        <position position="143"/>
    </location>
    <ligand>
        <name>Mg(2+)</name>
        <dbReference type="ChEBI" id="CHEBI:18420"/>
    </ligand>
</feature>
<dbReference type="GO" id="GO:0009228">
    <property type="term" value="P:thiamine biosynthetic process"/>
    <property type="evidence" value="ECO:0007669"/>
    <property type="project" value="UniProtKB-UniRule"/>
</dbReference>
<keyword evidence="5 10" id="KW-0479">Metal-binding</keyword>
<dbReference type="GO" id="GO:0008661">
    <property type="term" value="F:1-deoxy-D-xylulose-5-phosphate synthase activity"/>
    <property type="evidence" value="ECO:0007669"/>
    <property type="project" value="UniProtKB-UniRule"/>
</dbReference>
<dbReference type="InterPro" id="IPR009014">
    <property type="entry name" value="Transketo_C/PFOR_II"/>
</dbReference>
<dbReference type="KEGG" id="ddf:DEFDS_0944"/>
<gene>
    <name evidence="10 12" type="primary">dxs</name>
    <name evidence="12" type="ordered locus">DEFDS_0944</name>
</gene>
<dbReference type="AlphaFoldDB" id="D3PCU3"/>
<feature type="domain" description="Transketolase-like pyrimidine-binding" evidence="11">
    <location>
        <begin position="311"/>
        <end position="474"/>
    </location>
</feature>
<keyword evidence="6 10" id="KW-0460">Magnesium</keyword>
<evidence type="ECO:0000259" key="11">
    <source>
        <dbReference type="SMART" id="SM00861"/>
    </source>
</evidence>
<evidence type="ECO:0000256" key="9">
    <source>
        <dbReference type="ARBA" id="ARBA00023229"/>
    </source>
</evidence>
<dbReference type="GO" id="GO:0019288">
    <property type="term" value="P:isopentenyl diphosphate biosynthetic process, methylerythritol 4-phosphate pathway"/>
    <property type="evidence" value="ECO:0007669"/>
    <property type="project" value="TreeGrafter"/>
</dbReference>
<dbReference type="InterPro" id="IPR049557">
    <property type="entry name" value="Transketolase_CS"/>
</dbReference>
<evidence type="ECO:0000256" key="1">
    <source>
        <dbReference type="ARBA" id="ARBA00004980"/>
    </source>
</evidence>
<feature type="binding site" evidence="10">
    <location>
        <position position="172"/>
    </location>
    <ligand>
        <name>thiamine diphosphate</name>
        <dbReference type="ChEBI" id="CHEBI:58937"/>
    </ligand>
</feature>
<dbReference type="SUPFAM" id="SSF52518">
    <property type="entry name" value="Thiamin diphosphate-binding fold (THDP-binding)"/>
    <property type="match status" value="2"/>
</dbReference>
<dbReference type="Proteomes" id="UP000001520">
    <property type="component" value="Chromosome"/>
</dbReference>
<dbReference type="PANTHER" id="PTHR43322:SF5">
    <property type="entry name" value="1-DEOXY-D-XYLULOSE-5-PHOSPHATE SYNTHASE, CHLOROPLASTIC"/>
    <property type="match status" value="1"/>
</dbReference>
<evidence type="ECO:0000256" key="5">
    <source>
        <dbReference type="ARBA" id="ARBA00022723"/>
    </source>
</evidence>
<keyword evidence="9 10" id="KW-0414">Isoprene biosynthesis</keyword>
<comment type="catalytic activity">
    <reaction evidence="10">
        <text>D-glyceraldehyde 3-phosphate + pyruvate + H(+) = 1-deoxy-D-xylulose 5-phosphate + CO2</text>
        <dbReference type="Rhea" id="RHEA:12605"/>
        <dbReference type="ChEBI" id="CHEBI:15361"/>
        <dbReference type="ChEBI" id="CHEBI:15378"/>
        <dbReference type="ChEBI" id="CHEBI:16526"/>
        <dbReference type="ChEBI" id="CHEBI:57792"/>
        <dbReference type="ChEBI" id="CHEBI:59776"/>
        <dbReference type="EC" id="2.2.1.7"/>
    </reaction>
</comment>
<comment type="pathway">
    <text evidence="1 10">Metabolic intermediate biosynthesis; 1-deoxy-D-xylulose 5-phosphate biosynthesis; 1-deoxy-D-xylulose 5-phosphate from D-glyceraldehyde 3-phosphate and pyruvate: step 1/1.</text>
</comment>
<evidence type="ECO:0000256" key="6">
    <source>
        <dbReference type="ARBA" id="ARBA00022842"/>
    </source>
</evidence>
<keyword evidence="8 10" id="KW-0786">Thiamine pyrophosphate</keyword>
<feature type="binding site" evidence="10">
    <location>
        <begin position="112"/>
        <end position="114"/>
    </location>
    <ligand>
        <name>thiamine diphosphate</name>
        <dbReference type="ChEBI" id="CHEBI:58937"/>
    </ligand>
</feature>
<accession>D3PCU3</accession>
<feature type="binding site" evidence="10">
    <location>
        <position position="71"/>
    </location>
    <ligand>
        <name>thiamine diphosphate</name>
        <dbReference type="ChEBI" id="CHEBI:58937"/>
    </ligand>
</feature>
<evidence type="ECO:0000256" key="3">
    <source>
        <dbReference type="ARBA" id="ARBA00011738"/>
    </source>
</evidence>
<sequence length="618" mass="69001">MIEKLKLPEDIKKLKYEELEVLAKEIRDIIIKTCAKNGGHLAPSLGVVELTISLLKNFNPLIDRIIWDVGHQSYAYKILTDRKDRFHTLRQFKGISGFNKPAESKYDAFGVGHTSTSVSAALGLRVANDILNLNRKIVAVIGDGALTAGLAFEGLNNLGHLDKDMIVILNDNEMSISKNVGAISSYLSRAMTGEFYTHFRKDVQSILEHAPLGDKLLKMAKKFEEGLKGFFTPGILFEELGLKYIGPIDGHNLKELDKALHNAKIQDGPTLIHVITKKGKGYKPAEENPEKFHGISSFDIKTGKPIKFSGKTFTEVFGEKIIEMAEKHKNIVAITAAMKPGTGLTKFAEKFPDRFFDVGIAEQHAVTFAAGLAISGCKPYVAIYSTFLQRAYDQIIHDVALQNLPVTFCIDRGGLVGADGPTHHGAFDISYLRTIPNIHIMLPKDEVELKEMLELSYQIDAPVAIRYSRGNVKEYEYPYEKVEPFKPQIINEKGEILLISAGHIFDEASKVYEELKADYNIGFINLRFVKPLNKDIILEICKRKKLVAVVEENAKFGGVGEYILSILAENNLLPNKFLSFGLPDKFIEHGSINDLRKIAGIESETIKNKIISEWQKID</sequence>
<evidence type="ECO:0000256" key="8">
    <source>
        <dbReference type="ARBA" id="ARBA00023052"/>
    </source>
</evidence>
<keyword evidence="13" id="KW-1185">Reference proteome</keyword>
<dbReference type="GO" id="GO:0005829">
    <property type="term" value="C:cytosol"/>
    <property type="evidence" value="ECO:0007669"/>
    <property type="project" value="TreeGrafter"/>
</dbReference>
<dbReference type="STRING" id="639282.DEFDS_0944"/>
<dbReference type="Pfam" id="PF02780">
    <property type="entry name" value="Transketolase_C"/>
    <property type="match status" value="1"/>
</dbReference>
<dbReference type="SMART" id="SM00861">
    <property type="entry name" value="Transket_pyr"/>
    <property type="match status" value="1"/>
</dbReference>
<dbReference type="SUPFAM" id="SSF52922">
    <property type="entry name" value="TK C-terminal domain-like"/>
    <property type="match status" value="1"/>
</dbReference>
<dbReference type="CDD" id="cd02007">
    <property type="entry name" value="TPP_DXS"/>
    <property type="match status" value="1"/>
</dbReference>
<feature type="binding site" evidence="10">
    <location>
        <position position="172"/>
    </location>
    <ligand>
        <name>Mg(2+)</name>
        <dbReference type="ChEBI" id="CHEBI:18420"/>
    </ligand>
</feature>
<evidence type="ECO:0000256" key="2">
    <source>
        <dbReference type="ARBA" id="ARBA00011081"/>
    </source>
</evidence>
<dbReference type="PROSITE" id="PS00802">
    <property type="entry name" value="TRANSKETOLASE_2"/>
    <property type="match status" value="1"/>
</dbReference>
<dbReference type="EC" id="2.2.1.7" evidence="10"/>
<evidence type="ECO:0000313" key="12">
    <source>
        <dbReference type="EMBL" id="BAI80416.1"/>
    </source>
</evidence>
<dbReference type="UniPathway" id="UPA00064">
    <property type="reaction ID" value="UER00091"/>
</dbReference>